<feature type="transmembrane region" description="Helical" evidence="6">
    <location>
        <begin position="215"/>
        <end position="235"/>
    </location>
</feature>
<dbReference type="PANTHER" id="PTHR12778:SF10">
    <property type="entry name" value="MAJOR FACILITATOR SUPERFAMILY DOMAIN-CONTAINING PROTEIN 3"/>
    <property type="match status" value="1"/>
</dbReference>
<name>A0A5B7SNA4_9FLAO</name>
<evidence type="ECO:0000256" key="3">
    <source>
        <dbReference type="ARBA" id="ARBA00022692"/>
    </source>
</evidence>
<dbReference type="InterPro" id="IPR011701">
    <property type="entry name" value="MFS"/>
</dbReference>
<protein>
    <submittedName>
        <fullName evidence="8">AmpG family muropeptide MFS transporter</fullName>
    </submittedName>
</protein>
<dbReference type="GO" id="GO:0016020">
    <property type="term" value="C:membrane"/>
    <property type="evidence" value="ECO:0007669"/>
    <property type="project" value="UniProtKB-SubCell"/>
</dbReference>
<keyword evidence="4 6" id="KW-1133">Transmembrane helix</keyword>
<feature type="transmembrane region" description="Helical" evidence="6">
    <location>
        <begin position="323"/>
        <end position="349"/>
    </location>
</feature>
<organism evidence="8 9">
    <name type="scientific">Aggregatimonas sangjinii</name>
    <dbReference type="NCBI Taxonomy" id="2583587"/>
    <lineage>
        <taxon>Bacteria</taxon>
        <taxon>Pseudomonadati</taxon>
        <taxon>Bacteroidota</taxon>
        <taxon>Flavobacteriia</taxon>
        <taxon>Flavobacteriales</taxon>
        <taxon>Flavobacteriaceae</taxon>
        <taxon>Aggregatimonas</taxon>
    </lineage>
</organism>
<feature type="transmembrane region" description="Helical" evidence="6">
    <location>
        <begin position="97"/>
        <end position="120"/>
    </location>
</feature>
<dbReference type="RefSeq" id="WP_138851974.1">
    <property type="nucleotide sequence ID" value="NZ_CP040710.1"/>
</dbReference>
<feature type="transmembrane region" description="Helical" evidence="6">
    <location>
        <begin position="361"/>
        <end position="379"/>
    </location>
</feature>
<feature type="transmembrane region" description="Helical" evidence="6">
    <location>
        <begin position="7"/>
        <end position="32"/>
    </location>
</feature>
<dbReference type="Pfam" id="PF07690">
    <property type="entry name" value="MFS_1"/>
    <property type="match status" value="1"/>
</dbReference>
<keyword evidence="5 6" id="KW-0472">Membrane</keyword>
<accession>A0A5B7SNA4</accession>
<evidence type="ECO:0000313" key="9">
    <source>
        <dbReference type="Proteomes" id="UP000310017"/>
    </source>
</evidence>
<keyword evidence="9" id="KW-1185">Reference proteome</keyword>
<proteinExistence type="predicted"/>
<dbReference type="PANTHER" id="PTHR12778">
    <property type="entry name" value="SOLUTE CARRIER FAMILY 33 ACETYL-COA TRANSPORTER -RELATED"/>
    <property type="match status" value="1"/>
</dbReference>
<feature type="transmembrane region" description="Helical" evidence="6">
    <location>
        <begin position="269"/>
        <end position="290"/>
    </location>
</feature>
<evidence type="ECO:0000259" key="7">
    <source>
        <dbReference type="PROSITE" id="PS50850"/>
    </source>
</evidence>
<dbReference type="Proteomes" id="UP000310017">
    <property type="component" value="Chromosome"/>
</dbReference>
<dbReference type="EMBL" id="CP040710">
    <property type="protein sequence ID" value="QCW99621.1"/>
    <property type="molecule type" value="Genomic_DNA"/>
</dbReference>
<feature type="transmembrane region" description="Helical" evidence="6">
    <location>
        <begin position="391"/>
        <end position="409"/>
    </location>
</feature>
<evidence type="ECO:0000256" key="1">
    <source>
        <dbReference type="ARBA" id="ARBA00004141"/>
    </source>
</evidence>
<sequence length="420" mass="46074">MIQKNKWAWAWVPTLYFAQGLPYALVVTVSVIMYKKLGVSNADIGLYTSFLYIPWVIKPLWSPFVDLKSTKRNWFLGMQFLASVALLAIGLSLPTNIFFITSLACFWMVAFASATNDIAIDGYYMIGLTEDRQSFFVGMRSVFYKLANVTGQGLLVVLAGFLENHYGDNTKAWAYTMICAAFLMLLLTVSNFFVTPKFESSAAIVLEKPKGFLEVFASFFKKPGIGMALAFILFFRLGESQLVKMASPFLLDPAAAGGLGYSTSEVGTIYGTIGVIFLTIGGILGGILISRQGLKKWMLPMLISLNAPNALYALLAITGSTNVYAVTGTVIVEQFGYGFGIAGFMVYLIYVAEGNSKTSHYALATGFMALGMMLPGLISGFMQEWLGYDGFFIWVVIAALPAFVLLRYIKYPPNFGKAKA</sequence>
<dbReference type="InterPro" id="IPR036259">
    <property type="entry name" value="MFS_trans_sf"/>
</dbReference>
<feature type="transmembrane region" description="Helical" evidence="6">
    <location>
        <begin position="73"/>
        <end position="91"/>
    </location>
</feature>
<reference evidence="8 9" key="1">
    <citation type="submission" date="2019-05" db="EMBL/GenBank/DDBJ databases">
        <title>Genome sequencing of F202Z8.</title>
        <authorList>
            <person name="Kwon Y.M."/>
        </authorList>
    </citation>
    <scope>NUCLEOTIDE SEQUENCE [LARGE SCALE GENOMIC DNA]</scope>
    <source>
        <strain evidence="8 9">F202Z8</strain>
    </source>
</reference>
<feature type="transmembrane region" description="Helical" evidence="6">
    <location>
        <begin position="297"/>
        <end position="317"/>
    </location>
</feature>
<evidence type="ECO:0000256" key="5">
    <source>
        <dbReference type="ARBA" id="ARBA00023136"/>
    </source>
</evidence>
<evidence type="ECO:0000256" key="6">
    <source>
        <dbReference type="SAM" id="Phobius"/>
    </source>
</evidence>
<feature type="transmembrane region" description="Helical" evidence="6">
    <location>
        <begin position="141"/>
        <end position="161"/>
    </location>
</feature>
<feature type="transmembrane region" description="Helical" evidence="6">
    <location>
        <begin position="44"/>
        <end position="61"/>
    </location>
</feature>
<dbReference type="PROSITE" id="PS50850">
    <property type="entry name" value="MFS"/>
    <property type="match status" value="1"/>
</dbReference>
<feature type="domain" description="Major facilitator superfamily (MFS) profile" evidence="7">
    <location>
        <begin position="225"/>
        <end position="420"/>
    </location>
</feature>
<dbReference type="OrthoDB" id="9787815at2"/>
<keyword evidence="2" id="KW-0813">Transport</keyword>
<feature type="transmembrane region" description="Helical" evidence="6">
    <location>
        <begin position="173"/>
        <end position="194"/>
    </location>
</feature>
<dbReference type="AlphaFoldDB" id="A0A5B7SNA4"/>
<keyword evidence="3 6" id="KW-0812">Transmembrane</keyword>
<dbReference type="KEGG" id="asag:FGM00_05720"/>
<dbReference type="SUPFAM" id="SSF103473">
    <property type="entry name" value="MFS general substrate transporter"/>
    <property type="match status" value="1"/>
</dbReference>
<dbReference type="GO" id="GO:0022857">
    <property type="term" value="F:transmembrane transporter activity"/>
    <property type="evidence" value="ECO:0007669"/>
    <property type="project" value="InterPro"/>
</dbReference>
<dbReference type="InterPro" id="IPR020846">
    <property type="entry name" value="MFS_dom"/>
</dbReference>
<evidence type="ECO:0000313" key="8">
    <source>
        <dbReference type="EMBL" id="QCW99621.1"/>
    </source>
</evidence>
<gene>
    <name evidence="8" type="ORF">FGM00_05720</name>
</gene>
<dbReference type="InterPro" id="IPR004752">
    <property type="entry name" value="AmpG_permease/AT-1"/>
</dbReference>
<dbReference type="Gene3D" id="1.20.1250.20">
    <property type="entry name" value="MFS general substrate transporter like domains"/>
    <property type="match status" value="2"/>
</dbReference>
<evidence type="ECO:0000256" key="4">
    <source>
        <dbReference type="ARBA" id="ARBA00022989"/>
    </source>
</evidence>
<comment type="subcellular location">
    <subcellularLocation>
        <location evidence="1">Membrane</location>
        <topology evidence="1">Multi-pass membrane protein</topology>
    </subcellularLocation>
</comment>
<evidence type="ECO:0000256" key="2">
    <source>
        <dbReference type="ARBA" id="ARBA00022448"/>
    </source>
</evidence>